<dbReference type="EMBL" id="VIVR01000001">
    <property type="protein sequence ID" value="TWE15951.1"/>
    <property type="molecule type" value="Genomic_DNA"/>
</dbReference>
<gene>
    <name evidence="3" type="ORF">FB465_0907</name>
</gene>
<dbReference type="Gene3D" id="3.40.50.150">
    <property type="entry name" value="Vaccinia Virus protein VP39"/>
    <property type="match status" value="1"/>
</dbReference>
<dbReference type="Pfam" id="PF08242">
    <property type="entry name" value="Methyltransf_12"/>
    <property type="match status" value="1"/>
</dbReference>
<accession>A0A561EK20</accession>
<dbReference type="GO" id="GO:0032259">
    <property type="term" value="P:methylation"/>
    <property type="evidence" value="ECO:0007669"/>
    <property type="project" value="UniProtKB-KW"/>
</dbReference>
<dbReference type="InterPro" id="IPR013217">
    <property type="entry name" value="Methyltransf_12"/>
</dbReference>
<organism evidence="3 4">
    <name type="scientific">Kitasatospora atroaurantiaca</name>
    <dbReference type="NCBI Taxonomy" id="285545"/>
    <lineage>
        <taxon>Bacteria</taxon>
        <taxon>Bacillati</taxon>
        <taxon>Actinomycetota</taxon>
        <taxon>Actinomycetes</taxon>
        <taxon>Kitasatosporales</taxon>
        <taxon>Streptomycetaceae</taxon>
        <taxon>Kitasatospora</taxon>
    </lineage>
</organism>
<protein>
    <submittedName>
        <fullName evidence="3">Methyltransferase family protein</fullName>
    </submittedName>
</protein>
<dbReference type="OrthoDB" id="3382693at2"/>
<dbReference type="InterPro" id="IPR029063">
    <property type="entry name" value="SAM-dependent_MTases_sf"/>
</dbReference>
<feature type="domain" description="Methyltransferase type 12" evidence="2">
    <location>
        <begin position="67"/>
        <end position="172"/>
    </location>
</feature>
<evidence type="ECO:0000256" key="1">
    <source>
        <dbReference type="SAM" id="MobiDB-lite"/>
    </source>
</evidence>
<name>A0A561EK20_9ACTN</name>
<dbReference type="Proteomes" id="UP000318416">
    <property type="component" value="Unassembled WGS sequence"/>
</dbReference>
<dbReference type="GO" id="GO:0008168">
    <property type="term" value="F:methyltransferase activity"/>
    <property type="evidence" value="ECO:0007669"/>
    <property type="project" value="UniProtKB-KW"/>
</dbReference>
<dbReference type="PANTHER" id="PTHR43591:SF24">
    <property type="entry name" value="2-METHOXY-6-POLYPRENYL-1,4-BENZOQUINOL METHYLASE, MITOCHONDRIAL"/>
    <property type="match status" value="1"/>
</dbReference>
<keyword evidence="4" id="KW-1185">Reference proteome</keyword>
<proteinExistence type="predicted"/>
<evidence type="ECO:0000313" key="4">
    <source>
        <dbReference type="Proteomes" id="UP000318416"/>
    </source>
</evidence>
<keyword evidence="3" id="KW-0489">Methyltransferase</keyword>
<dbReference type="CDD" id="cd02440">
    <property type="entry name" value="AdoMet_MTases"/>
    <property type="match status" value="1"/>
</dbReference>
<reference evidence="3 4" key="1">
    <citation type="submission" date="2019-06" db="EMBL/GenBank/DDBJ databases">
        <title>Sequencing the genomes of 1000 actinobacteria strains.</title>
        <authorList>
            <person name="Klenk H.-P."/>
        </authorList>
    </citation>
    <scope>NUCLEOTIDE SEQUENCE [LARGE SCALE GENOMIC DNA]</scope>
    <source>
        <strain evidence="3 4">DSM 41649</strain>
    </source>
</reference>
<evidence type="ECO:0000259" key="2">
    <source>
        <dbReference type="Pfam" id="PF08242"/>
    </source>
</evidence>
<sequence length="314" mass="33461">MSPHSDSAHAHGHGHGHGHGEHRTDIDWEVMAVQLENNGELQLPVLRLTAARLGELLDPEKEVRRILDVGSGPGVMTCVLAEAFADAEAVAVDGAPGLLERALARAERLGLGGRVAVRHAELPEGLDGGDEHGEGGLGTADLVWSSKAVHHLGDQQGALDALAGVLRPGGLLAVAEGGLPMRFLPRDIGIGRPGLQARLDAAQEHWFEIMRAELPGSTSAVEDWPAMLSRAGLTRVGSFTFLLDLPAPLGESARAFLHAQLARMREAMSDYLDVEDRKTLDVLLDPRAPEGILRRPDAFLLSATTVFTGVRPAR</sequence>
<dbReference type="PANTHER" id="PTHR43591">
    <property type="entry name" value="METHYLTRANSFERASE"/>
    <property type="match status" value="1"/>
</dbReference>
<evidence type="ECO:0000313" key="3">
    <source>
        <dbReference type="EMBL" id="TWE15951.1"/>
    </source>
</evidence>
<comment type="caution">
    <text evidence="3">The sequence shown here is derived from an EMBL/GenBank/DDBJ whole genome shotgun (WGS) entry which is preliminary data.</text>
</comment>
<dbReference type="RefSeq" id="WP_145787766.1">
    <property type="nucleotide sequence ID" value="NZ_BAAABR010000026.1"/>
</dbReference>
<dbReference type="AlphaFoldDB" id="A0A561EK20"/>
<feature type="region of interest" description="Disordered" evidence="1">
    <location>
        <begin position="1"/>
        <end position="22"/>
    </location>
</feature>
<dbReference type="SUPFAM" id="SSF53335">
    <property type="entry name" value="S-adenosyl-L-methionine-dependent methyltransferases"/>
    <property type="match status" value="1"/>
</dbReference>
<keyword evidence="3" id="KW-0808">Transferase</keyword>